<dbReference type="GeneID" id="114334568"/>
<evidence type="ECO:0000313" key="6">
    <source>
        <dbReference type="EnsemblMetazoa" id="XP_028140455.1"/>
    </source>
</evidence>
<keyword evidence="1" id="KW-0479">Metal-binding</keyword>
<dbReference type="RefSeq" id="XP_028140455.1">
    <property type="nucleotide sequence ID" value="XM_028284654.1"/>
</dbReference>
<dbReference type="SUPFAM" id="SSF57716">
    <property type="entry name" value="Glucocorticoid receptor-like (DNA-binding domain)"/>
    <property type="match status" value="1"/>
</dbReference>
<organism evidence="8">
    <name type="scientific">Diabrotica virgifera virgifera</name>
    <name type="common">western corn rootworm</name>
    <dbReference type="NCBI Taxonomy" id="50390"/>
    <lineage>
        <taxon>Eukaryota</taxon>
        <taxon>Metazoa</taxon>
        <taxon>Ecdysozoa</taxon>
        <taxon>Arthropoda</taxon>
        <taxon>Hexapoda</taxon>
        <taxon>Insecta</taxon>
        <taxon>Pterygota</taxon>
        <taxon>Neoptera</taxon>
        <taxon>Endopterygota</taxon>
        <taxon>Coleoptera</taxon>
        <taxon>Polyphaga</taxon>
        <taxon>Cucujiformia</taxon>
        <taxon>Chrysomeloidea</taxon>
        <taxon>Chrysomelidae</taxon>
        <taxon>Galerucinae</taxon>
        <taxon>Diabroticina</taxon>
        <taxon>Diabroticites</taxon>
        <taxon>Diabrotica</taxon>
    </lineage>
</organism>
<proteinExistence type="predicted"/>
<dbReference type="AlphaFoldDB" id="A0A6P7G7F4"/>
<keyword evidence="7" id="KW-1185">Reference proteome</keyword>
<dbReference type="InterPro" id="IPR038441">
    <property type="entry name" value="THAP_Znf_sf"/>
</dbReference>
<sequence>MEYNCGLKKNIKNFYICSDHFKKDDYITATTVHNGKRRLKKSVIPSINLSASVESKESVLKNLLERQKFTPNILHKNTFDKCTLNMASNEQVEISSNINEGFSSSKNLE</sequence>
<evidence type="ECO:0000259" key="5">
    <source>
        <dbReference type="Pfam" id="PF05485"/>
    </source>
</evidence>
<evidence type="ECO:0000313" key="8">
    <source>
        <dbReference type="RefSeq" id="XP_028140455.1"/>
    </source>
</evidence>
<evidence type="ECO:0000256" key="2">
    <source>
        <dbReference type="ARBA" id="ARBA00022771"/>
    </source>
</evidence>
<name>A0A6P7G7F4_DIAVI</name>
<dbReference type="GO" id="GO:0008270">
    <property type="term" value="F:zinc ion binding"/>
    <property type="evidence" value="ECO:0007669"/>
    <property type="project" value="UniProtKB-KW"/>
</dbReference>
<keyword evidence="2" id="KW-0863">Zinc-finger</keyword>
<evidence type="ECO:0000256" key="3">
    <source>
        <dbReference type="ARBA" id="ARBA00022833"/>
    </source>
</evidence>
<reference evidence="6" key="2">
    <citation type="submission" date="2025-05" db="UniProtKB">
        <authorList>
            <consortium name="EnsemblMetazoa"/>
        </authorList>
    </citation>
    <scope>IDENTIFICATION</scope>
</reference>
<gene>
    <name evidence="8" type="primary">LOC114334568</name>
</gene>
<keyword evidence="4" id="KW-0238">DNA-binding</keyword>
<reference evidence="8" key="1">
    <citation type="submission" date="2025-04" db="UniProtKB">
        <authorList>
            <consortium name="RefSeq"/>
        </authorList>
    </citation>
    <scope>IDENTIFICATION</scope>
    <source>
        <tissue evidence="8">Whole insect</tissue>
    </source>
</reference>
<dbReference type="Pfam" id="PF05485">
    <property type="entry name" value="THAP"/>
    <property type="match status" value="1"/>
</dbReference>
<feature type="domain" description="THAP-type" evidence="5">
    <location>
        <begin position="5"/>
        <end position="48"/>
    </location>
</feature>
<evidence type="ECO:0000313" key="7">
    <source>
        <dbReference type="Proteomes" id="UP001652700"/>
    </source>
</evidence>
<evidence type="ECO:0000256" key="1">
    <source>
        <dbReference type="ARBA" id="ARBA00022723"/>
    </source>
</evidence>
<protein>
    <submittedName>
        <fullName evidence="8">Uncharacterized protein LOC114334568 isoform X3</fullName>
    </submittedName>
</protein>
<dbReference type="Gene3D" id="6.20.210.20">
    <property type="entry name" value="THAP domain"/>
    <property type="match status" value="1"/>
</dbReference>
<dbReference type="InterPro" id="IPR006612">
    <property type="entry name" value="THAP_Znf"/>
</dbReference>
<keyword evidence="3" id="KW-0862">Zinc</keyword>
<accession>A0A6P7G7F4</accession>
<evidence type="ECO:0000256" key="4">
    <source>
        <dbReference type="ARBA" id="ARBA00023125"/>
    </source>
</evidence>
<dbReference type="GO" id="GO:0003677">
    <property type="term" value="F:DNA binding"/>
    <property type="evidence" value="ECO:0007669"/>
    <property type="project" value="UniProtKB-KW"/>
</dbReference>
<dbReference type="Proteomes" id="UP001652700">
    <property type="component" value="Unplaced"/>
</dbReference>
<dbReference type="EnsemblMetazoa" id="XM_028284654.2">
    <property type="protein sequence ID" value="XP_028140455.1"/>
    <property type="gene ID" value="LOC114334568"/>
</dbReference>